<dbReference type="Gene3D" id="1.10.287.130">
    <property type="match status" value="1"/>
</dbReference>
<dbReference type="GO" id="GO:0000155">
    <property type="term" value="F:phosphorelay sensor kinase activity"/>
    <property type="evidence" value="ECO:0007669"/>
    <property type="project" value="InterPro"/>
</dbReference>
<proteinExistence type="predicted"/>
<name>A0A2A4YCX6_UNCAE</name>
<keyword evidence="7" id="KW-0812">Transmembrane</keyword>
<dbReference type="Proteomes" id="UP000217838">
    <property type="component" value="Unassembled WGS sequence"/>
</dbReference>
<feature type="transmembrane region" description="Helical" evidence="7">
    <location>
        <begin position="20"/>
        <end position="41"/>
    </location>
</feature>
<evidence type="ECO:0000256" key="2">
    <source>
        <dbReference type="ARBA" id="ARBA00012438"/>
    </source>
</evidence>
<dbReference type="InterPro" id="IPR036097">
    <property type="entry name" value="HisK_dim/P_sf"/>
</dbReference>
<gene>
    <name evidence="9" type="ORF">COB11_07100</name>
</gene>
<dbReference type="CDD" id="cd00082">
    <property type="entry name" value="HisKA"/>
    <property type="match status" value="1"/>
</dbReference>
<dbReference type="SUPFAM" id="SSF55874">
    <property type="entry name" value="ATPase domain of HSP90 chaperone/DNA topoisomerase II/histidine kinase"/>
    <property type="match status" value="1"/>
</dbReference>
<evidence type="ECO:0000256" key="7">
    <source>
        <dbReference type="SAM" id="Phobius"/>
    </source>
</evidence>
<evidence type="ECO:0000313" key="10">
    <source>
        <dbReference type="Proteomes" id="UP000217838"/>
    </source>
</evidence>
<comment type="catalytic activity">
    <reaction evidence="1">
        <text>ATP + protein L-histidine = ADP + protein N-phospho-L-histidine.</text>
        <dbReference type="EC" id="2.7.13.3"/>
    </reaction>
</comment>
<accession>A0A2A4YCX6</accession>
<feature type="transmembrane region" description="Helical" evidence="7">
    <location>
        <begin position="241"/>
        <end position="261"/>
    </location>
</feature>
<feature type="transmembrane region" description="Helical" evidence="7">
    <location>
        <begin position="273"/>
        <end position="291"/>
    </location>
</feature>
<evidence type="ECO:0000256" key="6">
    <source>
        <dbReference type="ARBA" id="ARBA00023012"/>
    </source>
</evidence>
<feature type="transmembrane region" description="Helical" evidence="7">
    <location>
        <begin position="105"/>
        <end position="124"/>
    </location>
</feature>
<dbReference type="SMART" id="SM00387">
    <property type="entry name" value="HATPase_c"/>
    <property type="match status" value="1"/>
</dbReference>
<feature type="transmembrane region" description="Helical" evidence="7">
    <location>
        <begin position="175"/>
        <end position="193"/>
    </location>
</feature>
<dbReference type="Pfam" id="PF02518">
    <property type="entry name" value="HATPase_c"/>
    <property type="match status" value="1"/>
</dbReference>
<feature type="transmembrane region" description="Helical" evidence="7">
    <location>
        <begin position="144"/>
        <end position="163"/>
    </location>
</feature>
<dbReference type="EMBL" id="NVUU01000096">
    <property type="protein sequence ID" value="PCI92564.1"/>
    <property type="molecule type" value="Genomic_DNA"/>
</dbReference>
<dbReference type="AlphaFoldDB" id="A0A2A4YCX6"/>
<organism evidence="9 10">
    <name type="scientific">Aerophobetes bacterium</name>
    <dbReference type="NCBI Taxonomy" id="2030807"/>
    <lineage>
        <taxon>Bacteria</taxon>
        <taxon>Candidatus Aerophobota</taxon>
    </lineage>
</organism>
<dbReference type="Pfam" id="PF00512">
    <property type="entry name" value="HisKA"/>
    <property type="match status" value="1"/>
</dbReference>
<dbReference type="InterPro" id="IPR004358">
    <property type="entry name" value="Sig_transdc_His_kin-like_C"/>
</dbReference>
<feature type="domain" description="Histidine kinase" evidence="8">
    <location>
        <begin position="320"/>
        <end position="538"/>
    </location>
</feature>
<evidence type="ECO:0000256" key="5">
    <source>
        <dbReference type="ARBA" id="ARBA00022777"/>
    </source>
</evidence>
<evidence type="ECO:0000256" key="1">
    <source>
        <dbReference type="ARBA" id="ARBA00000085"/>
    </source>
</evidence>
<evidence type="ECO:0000256" key="4">
    <source>
        <dbReference type="ARBA" id="ARBA00022679"/>
    </source>
</evidence>
<keyword evidence="6" id="KW-0902">Two-component regulatory system</keyword>
<keyword evidence="3" id="KW-0597">Phosphoprotein</keyword>
<dbReference type="InterPro" id="IPR005467">
    <property type="entry name" value="His_kinase_dom"/>
</dbReference>
<keyword evidence="7" id="KW-0472">Membrane</keyword>
<feature type="transmembrane region" description="Helical" evidence="7">
    <location>
        <begin position="77"/>
        <end position="98"/>
    </location>
</feature>
<protein>
    <recommendedName>
        <fullName evidence="2">histidine kinase</fullName>
        <ecNumber evidence="2">2.7.13.3</ecNumber>
    </recommendedName>
</protein>
<dbReference type="PANTHER" id="PTHR43711:SF31">
    <property type="entry name" value="HISTIDINE KINASE"/>
    <property type="match status" value="1"/>
</dbReference>
<dbReference type="Gene3D" id="3.30.565.10">
    <property type="entry name" value="Histidine kinase-like ATPase, C-terminal domain"/>
    <property type="match status" value="1"/>
</dbReference>
<dbReference type="InterPro" id="IPR036890">
    <property type="entry name" value="HATPase_C_sf"/>
</dbReference>
<evidence type="ECO:0000256" key="3">
    <source>
        <dbReference type="ARBA" id="ARBA00022553"/>
    </source>
</evidence>
<feature type="transmembrane region" description="Helical" evidence="7">
    <location>
        <begin position="213"/>
        <end position="234"/>
    </location>
</feature>
<dbReference type="EC" id="2.7.13.3" evidence="2"/>
<comment type="caution">
    <text evidence="9">The sequence shown here is derived from an EMBL/GenBank/DDBJ whole genome shotgun (WGS) entry which is preliminary data.</text>
</comment>
<dbReference type="SMART" id="SM00388">
    <property type="entry name" value="HisKA"/>
    <property type="match status" value="1"/>
</dbReference>
<keyword evidence="4" id="KW-0808">Transferase</keyword>
<keyword evidence="7" id="KW-1133">Transmembrane helix</keyword>
<dbReference type="InterPro" id="IPR003661">
    <property type="entry name" value="HisK_dim/P_dom"/>
</dbReference>
<evidence type="ECO:0000313" key="9">
    <source>
        <dbReference type="EMBL" id="PCI92564.1"/>
    </source>
</evidence>
<dbReference type="PROSITE" id="PS50109">
    <property type="entry name" value="HIS_KIN"/>
    <property type="match status" value="1"/>
</dbReference>
<reference evidence="10" key="1">
    <citation type="submission" date="2017-08" db="EMBL/GenBank/DDBJ databases">
        <title>A dynamic microbial community with high functional redundancy inhabits the cold, oxic subseafloor aquifer.</title>
        <authorList>
            <person name="Tully B.J."/>
            <person name="Wheat C.G."/>
            <person name="Glazer B.T."/>
            <person name="Huber J.A."/>
        </authorList>
    </citation>
    <scope>NUCLEOTIDE SEQUENCE [LARGE SCALE GENOMIC DNA]</scope>
</reference>
<sequence length="546" mass="62301">MIEYQTPLFRKKVKVTKSIVWVCVAILSLAACFIILAYFGVQLGVEDKLYSNFESFLTKNKYAVYINPIYIRLIQILLHWVSFACLISVLVGGILLYLISPKPSYLIFGICFFTLAIMNLFHFLTVEHVLFTKYPFAWSIFTWWEARMGIPITLTFGTIIAICGSNLKTYTNKGITLFTLLFFALYMFVFVYFSMGMETTPQFFFTDNIDHLLLVSIPLAITLVILLPLLLVYYKRNKTYFGLLIIISLIPQILAEAYTILDPQVHYYNLLNFAYLLQLLGFFLPCVGLLLDARMTFFELEYTKQLAEENIQTKNHFISTFSYQLRTPLTSVLGQAQCLFEGYDGELNEKQKTTVEQITKSTNKLSLLINEIIDIAKIESGDVIYNPLEMNLNDEIRLCIDAKIKNVESKGLSISLEVPDHAITIVADPIRVKQIIMQFIDNAIKFTQKGNIKVLIYEDQSSVKVEVQDTGIGIAERDLSKIFIPYMQLKNKHFAKVPGIGLGLTLAYRFARAMGGSIDVYSSQDKGSSFIVNFKKPSNIESQKEQ</sequence>
<dbReference type="SUPFAM" id="SSF47384">
    <property type="entry name" value="Homodimeric domain of signal transducing histidine kinase"/>
    <property type="match status" value="1"/>
</dbReference>
<evidence type="ECO:0000259" key="8">
    <source>
        <dbReference type="PROSITE" id="PS50109"/>
    </source>
</evidence>
<dbReference type="PRINTS" id="PR00344">
    <property type="entry name" value="BCTRLSENSOR"/>
</dbReference>
<dbReference type="InterPro" id="IPR050736">
    <property type="entry name" value="Sensor_HK_Regulatory"/>
</dbReference>
<dbReference type="PANTHER" id="PTHR43711">
    <property type="entry name" value="TWO-COMPONENT HISTIDINE KINASE"/>
    <property type="match status" value="1"/>
</dbReference>
<dbReference type="InterPro" id="IPR003594">
    <property type="entry name" value="HATPase_dom"/>
</dbReference>
<keyword evidence="5" id="KW-0418">Kinase</keyword>